<sequence>LCDELKSKVKPFLHRVQFESVDISQKVNVRWLRLYRYEIPVVFLNGEYLCKHALDELLLEQRLKAIENR</sequence>
<dbReference type="STRING" id="1661398.A0A482VV00"/>
<proteinExistence type="inferred from homology"/>
<gene>
    <name evidence="2" type="ORF">BDFB_014790</name>
</gene>
<evidence type="ECO:0000313" key="3">
    <source>
        <dbReference type="Proteomes" id="UP000292052"/>
    </source>
</evidence>
<dbReference type="PANTHER" id="PTHR33558:SF1">
    <property type="entry name" value="GLUTAREDOXIN-LIKE PROTEIN C5ORF63 HOMOLOG"/>
    <property type="match status" value="1"/>
</dbReference>
<keyword evidence="1" id="KW-0813">Transport</keyword>
<keyword evidence="1" id="KW-0249">Electron transport</keyword>
<accession>A0A482VV00</accession>
<dbReference type="PANTHER" id="PTHR33558">
    <property type="entry name" value="GLUTAREDOXIN-LIKE PROTEIN C5ORF63 HOMOLOG"/>
    <property type="match status" value="1"/>
</dbReference>
<name>A0A482VV00_ASBVE</name>
<keyword evidence="3" id="KW-1185">Reference proteome</keyword>
<feature type="non-terminal residue" evidence="2">
    <location>
        <position position="1"/>
    </location>
</feature>
<dbReference type="InterPro" id="IPR008554">
    <property type="entry name" value="Glutaredoxin-like"/>
</dbReference>
<dbReference type="Gene3D" id="3.40.30.10">
    <property type="entry name" value="Glutaredoxin"/>
    <property type="match status" value="1"/>
</dbReference>
<dbReference type="EMBL" id="QDEB01059198">
    <property type="protein sequence ID" value="RZC36752.1"/>
    <property type="molecule type" value="Genomic_DNA"/>
</dbReference>
<evidence type="ECO:0000256" key="1">
    <source>
        <dbReference type="RuleBase" id="RU363082"/>
    </source>
</evidence>
<evidence type="ECO:0000313" key="2">
    <source>
        <dbReference type="EMBL" id="RZC36752.1"/>
    </source>
</evidence>
<dbReference type="Pfam" id="PF05768">
    <property type="entry name" value="Glrx-like"/>
    <property type="match status" value="1"/>
</dbReference>
<dbReference type="AlphaFoldDB" id="A0A482VV00"/>
<comment type="similarity">
    <text evidence="1">Belongs to the glutaredoxin family.</text>
</comment>
<dbReference type="OrthoDB" id="429967at2759"/>
<comment type="caution">
    <text evidence="2">The sequence shown here is derived from an EMBL/GenBank/DDBJ whole genome shotgun (WGS) entry which is preliminary data.</text>
</comment>
<dbReference type="InterPro" id="IPR052565">
    <property type="entry name" value="Glutaredoxin-like_YDR286C"/>
</dbReference>
<organism evidence="2 3">
    <name type="scientific">Asbolus verrucosus</name>
    <name type="common">Desert ironclad beetle</name>
    <dbReference type="NCBI Taxonomy" id="1661398"/>
    <lineage>
        <taxon>Eukaryota</taxon>
        <taxon>Metazoa</taxon>
        <taxon>Ecdysozoa</taxon>
        <taxon>Arthropoda</taxon>
        <taxon>Hexapoda</taxon>
        <taxon>Insecta</taxon>
        <taxon>Pterygota</taxon>
        <taxon>Neoptera</taxon>
        <taxon>Endopterygota</taxon>
        <taxon>Coleoptera</taxon>
        <taxon>Polyphaga</taxon>
        <taxon>Cucujiformia</taxon>
        <taxon>Tenebrionidae</taxon>
        <taxon>Pimeliinae</taxon>
        <taxon>Asbolus</taxon>
    </lineage>
</organism>
<dbReference type="Proteomes" id="UP000292052">
    <property type="component" value="Unassembled WGS sequence"/>
</dbReference>
<dbReference type="InterPro" id="IPR036249">
    <property type="entry name" value="Thioredoxin-like_sf"/>
</dbReference>
<protein>
    <recommendedName>
        <fullName evidence="1">Glutaredoxin-like protein</fullName>
    </recommendedName>
</protein>
<dbReference type="SUPFAM" id="SSF52833">
    <property type="entry name" value="Thioredoxin-like"/>
    <property type="match status" value="1"/>
</dbReference>
<reference evidence="2 3" key="1">
    <citation type="submission" date="2017-03" db="EMBL/GenBank/DDBJ databases">
        <title>Genome of the blue death feigning beetle - Asbolus verrucosus.</title>
        <authorList>
            <person name="Rider S.D."/>
        </authorList>
    </citation>
    <scope>NUCLEOTIDE SEQUENCE [LARGE SCALE GENOMIC DNA]</scope>
    <source>
        <strain evidence="2">Butters</strain>
        <tissue evidence="2">Head and leg muscle</tissue>
    </source>
</reference>